<dbReference type="EMBL" id="JACIDS010000005">
    <property type="protein sequence ID" value="MBB3932891.1"/>
    <property type="molecule type" value="Genomic_DNA"/>
</dbReference>
<gene>
    <name evidence="3" type="ORF">GGR25_003955</name>
</gene>
<evidence type="ECO:0000313" key="4">
    <source>
        <dbReference type="Proteomes" id="UP000553963"/>
    </source>
</evidence>
<proteinExistence type="predicted"/>
<feature type="region of interest" description="Disordered" evidence="1">
    <location>
        <begin position="1156"/>
        <end position="1248"/>
    </location>
</feature>
<dbReference type="PANTHER" id="PTHR30441">
    <property type="entry name" value="DUF748 DOMAIN-CONTAINING PROTEIN"/>
    <property type="match status" value="1"/>
</dbReference>
<evidence type="ECO:0000259" key="2">
    <source>
        <dbReference type="Pfam" id="PF05170"/>
    </source>
</evidence>
<feature type="compositionally biased region" description="Basic and acidic residues" evidence="1">
    <location>
        <begin position="1221"/>
        <end position="1231"/>
    </location>
</feature>
<feature type="domain" description="AsmA" evidence="2">
    <location>
        <begin position="3"/>
        <end position="147"/>
    </location>
</feature>
<dbReference type="Pfam" id="PF05170">
    <property type="entry name" value="AsmA"/>
    <property type="match status" value="2"/>
</dbReference>
<evidence type="ECO:0000313" key="3">
    <source>
        <dbReference type="EMBL" id="MBB3932891.1"/>
    </source>
</evidence>
<name>A0A840AVS7_9HYPH</name>
<evidence type="ECO:0000256" key="1">
    <source>
        <dbReference type="SAM" id="MobiDB-lite"/>
    </source>
</evidence>
<accession>A0A840AVS7</accession>
<dbReference type="InterPro" id="IPR052894">
    <property type="entry name" value="AsmA-related"/>
</dbReference>
<protein>
    <recommendedName>
        <fullName evidence="2">AsmA domain-containing protein</fullName>
    </recommendedName>
</protein>
<dbReference type="PIRSF" id="PIRSF034039">
    <property type="entry name" value="UCP034039"/>
    <property type="match status" value="1"/>
</dbReference>
<dbReference type="GO" id="GO:0090313">
    <property type="term" value="P:regulation of protein targeting to membrane"/>
    <property type="evidence" value="ECO:0007669"/>
    <property type="project" value="TreeGrafter"/>
</dbReference>
<dbReference type="InterPro" id="IPR017023">
    <property type="entry name" value="UCP034039"/>
</dbReference>
<sequence length="1248" mass="128925">MPWFIDWNAYRSTFEREAEKILGQPVRVAGIADASLLPMPSLTFTDVRVGDTGGAPMMTVARFQVHAELIPLLMGSLKIVDMAVDRPAVSVDIANDGSIAWLSRSEASRALDPDAVSLQRVEIKNGSIAYLDRRTGRKVDIDNVNATLDARSLLGPWKAEGGAVVGGMQTMFRIATGRLTDAGMLRVKVEADPATVPVTFSAEGDLGLDGDGLAWSGGFSLARAMVDDGSGKAAGRGWRALGKFVLDPSQLSLPELALAAGPEDRPYGLTGSAKIDLGAEARFDAALKSRQLDLDRAIGKGPNQPANVDQAGAVLVAAISDLPVPSIPGRIDFDIPGVILGGSVVQNLRFGAVSAPEGWKIEEFGADLPGRTRLTGDGIVRTAPLPSFTGGVRLASDQPSIFAAWWRGKSDGNRRPLQPFDMSGQLSLSTAALGISNMSAKLGRSNLRGRVDWQRTAAGRRDLSIDVKADRFDYDQIAALTAIFAGRSPSEPGGIADAFAVKLAAGSLVADDTNFDQVSVDGSYANDALSLRKFSVGNVAGVSIRVDNGRIEKLSTTPSGQISATFKAEALGGVADLALRLMPGSALARWLSSASADLGPANVTVTVAGQGVDGATNANLALNGSLGGTKLDVALGWVGRLAAWRDGTLKASVRVENDDSGQVLRQIGYATAPGTPGGPFSLTMEPRQGTGGSLAAGVPLDFKGAFAGLSYQFDGAIGLDESLLPTAHGRIDVAGDDLGPAFALLVGGVPGSEPARPLALTAALDVAGPSAHATFRDARFGAATAAGSVDFAPQAGRWRLAGTIDTDVADLDYPVRLALGLPADTGDAATLWPKTTFGAPVITDFDLALRLNADRLAVADGLTLANAQLGIGVSSGRTELQLTDADIAGGKVNGSLSIQNSGGDATVSAQFALAGAELGELAWARDDRSVADGKLDMSGQVQGAGRSMAGVVSSLSGGGSLKVGAGTARFVGAGAFGSVIRTADSGRDLGEADLKKLFSGYLDAGTLAFERIEGAFTVGAGVLRAPNLDVATKDATISGGATVDFNDGTLNSQWTLTVDAGDDKVSGVVPQVGVIFRGPFDAPQRVVDVSPFLGYLQIRASERENERIQKLEAEIREKEKLERMMRSYRDDAARRTEAAKAEAARKAAEDKAKAEAAAKAEADRKAAETAAKAEADRKAQEAAAQSEAQRKAAAAAEAARKAAAAKAEADRAAAEAQKAADAAKRAADDAAKSSGGFSPDLLQPVNPN</sequence>
<feature type="compositionally biased region" description="Basic and acidic residues" evidence="1">
    <location>
        <begin position="1156"/>
        <end position="1180"/>
    </location>
</feature>
<dbReference type="AlphaFoldDB" id="A0A840AVS7"/>
<comment type="caution">
    <text evidence="3">The sequence shown here is derived from an EMBL/GenBank/DDBJ whole genome shotgun (WGS) entry which is preliminary data.</text>
</comment>
<keyword evidence="4" id="KW-1185">Reference proteome</keyword>
<dbReference type="InterPro" id="IPR007844">
    <property type="entry name" value="AsmA"/>
</dbReference>
<dbReference type="PANTHER" id="PTHR30441:SF4">
    <property type="entry name" value="PROTEIN ASMA"/>
    <property type="match status" value="1"/>
</dbReference>
<feature type="compositionally biased region" description="Low complexity" evidence="1">
    <location>
        <begin position="1181"/>
        <end position="1206"/>
    </location>
</feature>
<dbReference type="GO" id="GO:0005886">
    <property type="term" value="C:plasma membrane"/>
    <property type="evidence" value="ECO:0007669"/>
    <property type="project" value="TreeGrafter"/>
</dbReference>
<reference evidence="3 4" key="1">
    <citation type="submission" date="2020-08" db="EMBL/GenBank/DDBJ databases">
        <title>Genomic Encyclopedia of Type Strains, Phase IV (KMG-IV): sequencing the most valuable type-strain genomes for metagenomic binning, comparative biology and taxonomic classification.</title>
        <authorList>
            <person name="Goeker M."/>
        </authorList>
    </citation>
    <scope>NUCLEOTIDE SEQUENCE [LARGE SCALE GENOMIC DNA]</scope>
    <source>
        <strain evidence="3 4">DSM 25966</strain>
    </source>
</reference>
<dbReference type="Proteomes" id="UP000553963">
    <property type="component" value="Unassembled WGS sequence"/>
</dbReference>
<organism evidence="3 4">
    <name type="scientific">Kaistia hirudinis</name>
    <dbReference type="NCBI Taxonomy" id="1293440"/>
    <lineage>
        <taxon>Bacteria</taxon>
        <taxon>Pseudomonadati</taxon>
        <taxon>Pseudomonadota</taxon>
        <taxon>Alphaproteobacteria</taxon>
        <taxon>Hyphomicrobiales</taxon>
        <taxon>Kaistiaceae</taxon>
        <taxon>Kaistia</taxon>
    </lineage>
</organism>
<feature type="domain" description="AsmA" evidence="2">
    <location>
        <begin position="828"/>
        <end position="963"/>
    </location>
</feature>